<proteinExistence type="predicted"/>
<sequence length="122" mass="13510">MTPPIVQACLQSPAVTALLGAGTGMRLYSFGEAEEGVARPYAVWQIVNGIPENYLAGRPDLDGFTLQVDVYAATGDSARKVRDAIRDAIELEAYVTRWGAERRDPETKNYRASFDVDWMVLR</sequence>
<comment type="caution">
    <text evidence="1">The sequence shown here is derived from an EMBL/GenBank/DDBJ whole genome shotgun (WGS) entry which is preliminary data.</text>
</comment>
<dbReference type="AlphaFoldDB" id="A0A8I1EJ00"/>
<dbReference type="Pfam" id="PF11367">
    <property type="entry name" value="Tail_completion_gp17"/>
    <property type="match status" value="1"/>
</dbReference>
<reference evidence="1" key="1">
    <citation type="submission" date="2020-12" db="EMBL/GenBank/DDBJ databases">
        <title>Enhanced detection system for hospital associated transmission using whole genome sequencing surveillance.</title>
        <authorList>
            <person name="Harrison L.H."/>
            <person name="Van Tyne D."/>
            <person name="Marsh J.W."/>
            <person name="Griffith M.P."/>
            <person name="Snyder D.J."/>
            <person name="Cooper V.S."/>
            <person name="Mustapha M."/>
        </authorList>
    </citation>
    <scope>NUCLEOTIDE SEQUENCE</scope>
    <source>
        <strain evidence="1">PSB00042</strain>
    </source>
</reference>
<name>A0A8I1EJ00_PSEPU</name>
<protein>
    <submittedName>
        <fullName evidence="1">DUF3168 domain-containing protein</fullName>
    </submittedName>
</protein>
<gene>
    <name evidence="1" type="ORF">JEU22_21365</name>
</gene>
<accession>A0A8I1EJ00</accession>
<dbReference type="Proteomes" id="UP000637061">
    <property type="component" value="Unassembled WGS sequence"/>
</dbReference>
<dbReference type="RefSeq" id="WP_198747948.1">
    <property type="nucleotide sequence ID" value="NZ_JAEHTE010000032.1"/>
</dbReference>
<dbReference type="EMBL" id="JAEHTE010000032">
    <property type="protein sequence ID" value="MBI6886456.1"/>
    <property type="molecule type" value="Genomic_DNA"/>
</dbReference>
<evidence type="ECO:0000313" key="1">
    <source>
        <dbReference type="EMBL" id="MBI6886456.1"/>
    </source>
</evidence>
<dbReference type="InterPro" id="IPR021508">
    <property type="entry name" value="Gp17-like"/>
</dbReference>
<evidence type="ECO:0000313" key="2">
    <source>
        <dbReference type="Proteomes" id="UP000637061"/>
    </source>
</evidence>
<organism evidence="1 2">
    <name type="scientific">Pseudomonas putida</name>
    <name type="common">Arthrobacter siderocapsulatus</name>
    <dbReference type="NCBI Taxonomy" id="303"/>
    <lineage>
        <taxon>Bacteria</taxon>
        <taxon>Pseudomonadati</taxon>
        <taxon>Pseudomonadota</taxon>
        <taxon>Gammaproteobacteria</taxon>
        <taxon>Pseudomonadales</taxon>
        <taxon>Pseudomonadaceae</taxon>
        <taxon>Pseudomonas</taxon>
    </lineage>
</organism>